<name>A0ABQ7HZG2_9MICR</name>
<organism evidence="7 8">
    <name type="scientific">Astathelohania contejeani</name>
    <dbReference type="NCBI Taxonomy" id="164912"/>
    <lineage>
        <taxon>Eukaryota</taxon>
        <taxon>Fungi</taxon>
        <taxon>Fungi incertae sedis</taxon>
        <taxon>Microsporidia</taxon>
        <taxon>Astathelohaniidae</taxon>
        <taxon>Astathelohania</taxon>
    </lineage>
</organism>
<feature type="domain" description="Helicase ATP-binding" evidence="5">
    <location>
        <begin position="107"/>
        <end position="263"/>
    </location>
</feature>
<dbReference type="InterPro" id="IPR011545">
    <property type="entry name" value="DEAD/DEAH_box_helicase_dom"/>
</dbReference>
<keyword evidence="4" id="KW-0067">ATP-binding</keyword>
<dbReference type="Pfam" id="PF00271">
    <property type="entry name" value="Helicase_C"/>
    <property type="match status" value="1"/>
</dbReference>
<dbReference type="Pfam" id="PF08148">
    <property type="entry name" value="DSHCT"/>
    <property type="match status" value="1"/>
</dbReference>
<dbReference type="InterPro" id="IPR050699">
    <property type="entry name" value="RNA-DNA_Helicase"/>
</dbReference>
<dbReference type="SMART" id="SM01142">
    <property type="entry name" value="DSHCT"/>
    <property type="match status" value="1"/>
</dbReference>
<gene>
    <name evidence="7" type="ORF">TCON_1276</name>
</gene>
<dbReference type="PROSITE" id="PS51192">
    <property type="entry name" value="HELICASE_ATP_BIND_1"/>
    <property type="match status" value="1"/>
</dbReference>
<dbReference type="GO" id="GO:0004386">
    <property type="term" value="F:helicase activity"/>
    <property type="evidence" value="ECO:0007669"/>
    <property type="project" value="UniProtKB-KW"/>
</dbReference>
<keyword evidence="8" id="KW-1185">Reference proteome</keyword>
<dbReference type="Proteomes" id="UP001516464">
    <property type="component" value="Unassembled WGS sequence"/>
</dbReference>
<dbReference type="InterPro" id="IPR012961">
    <property type="entry name" value="Ski2/MTR4_C"/>
</dbReference>
<dbReference type="Gene3D" id="1.10.3380.30">
    <property type="match status" value="1"/>
</dbReference>
<evidence type="ECO:0000256" key="1">
    <source>
        <dbReference type="ARBA" id="ARBA00022741"/>
    </source>
</evidence>
<proteinExistence type="predicted"/>
<feature type="domain" description="Helicase C-terminal" evidence="6">
    <location>
        <begin position="323"/>
        <end position="523"/>
    </location>
</feature>
<dbReference type="PROSITE" id="PS51194">
    <property type="entry name" value="HELICASE_CTER"/>
    <property type="match status" value="1"/>
</dbReference>
<evidence type="ECO:0000256" key="2">
    <source>
        <dbReference type="ARBA" id="ARBA00022801"/>
    </source>
</evidence>
<keyword evidence="3 7" id="KW-0347">Helicase</keyword>
<sequence length="912" mass="106290">MKDKLKEYLKTIPTVKLPIECIKKQMNYFEDYDLAYNSHAQFQGIIYKDRKSEQRIDVPTDVTFNTKTKQFAISLKPAWIPDDYFHFVNEKILNIDFQPDIFQRQAFYMLARNESVFITAHTSSGKTLVAEYAIRLAQENNTRVIYTSPIKSLSNQKYYDFKDKFEDVGLITGDVQVNPNANVIIMTTEILRNMLYRQHNILKNVEYVVFDEIHYINDRERGVVWEECLISLPQYITLILLSATIPNSVEFAAWIGRTKNKTVYVIGTNKRAVPLEFFIFENRKVYPFGSMGIKKMEERKKLETKKMSETKKKIESKKKIENSLEYILKYLKKENLLPTIFFCFSKRRCEEHARSLQSNILTTADEQKEISQILTQALKRLNQSDRNLPQIQRMFQLLLHGIGVHHGAILPILKEAIEILFSLNLVKVLIATETFAMGVNMPARSVVFLTLKKMDGDTSRWLHAGEYTQMSGRAGRRGLDHRGVVLIAGETPPPNVLQQIAFGTPPALYSKFKLSFGMMLALLQHKMKVEDVIKMSFGENDIQKMLISEMEKVNNLEEQVKDIKTNNTIEKYLDVFEDFIKINNKLRKSAGLETTFEINLPRFPHCIIKKTGNFLYDIINKNYIGEDKNIENEIIPYIENDEPFFDYKFTDSENVLLTLKIREKWDQLNKMWNDNLSEIFELYTHCRKKRMIQNEINNIKSKFDNGNFIGEYFKRIDFLKTNNYLDNEKNLIKKGRVASCIKTVNEILVTEMLFNGDFNVSPELSRFNRGTMILVLFSSMVHNEKLDDDDDESKEIKKNIGYINSKIELMCQRFDAINTQLIKLGIPKMKELNWDLAECIYDWCIGKSFGEIVEEYGVGEGALVRIILRLDECSREMIGVCQVLGDDELCAVFEEMERLIRRDIVFTPSLYL</sequence>
<evidence type="ECO:0000256" key="4">
    <source>
        <dbReference type="ARBA" id="ARBA00022840"/>
    </source>
</evidence>
<evidence type="ECO:0000259" key="6">
    <source>
        <dbReference type="PROSITE" id="PS51194"/>
    </source>
</evidence>
<dbReference type="SUPFAM" id="SSF52540">
    <property type="entry name" value="P-loop containing nucleoside triphosphate hydrolases"/>
    <property type="match status" value="1"/>
</dbReference>
<dbReference type="InterPro" id="IPR014001">
    <property type="entry name" value="Helicase_ATP-bd"/>
</dbReference>
<dbReference type="CDD" id="cd18795">
    <property type="entry name" value="SF2_C_Ski2"/>
    <property type="match status" value="1"/>
</dbReference>
<dbReference type="EMBL" id="SBIQ01000079">
    <property type="protein sequence ID" value="KAF7683510.1"/>
    <property type="molecule type" value="Genomic_DNA"/>
</dbReference>
<keyword evidence="1" id="KW-0547">Nucleotide-binding</keyword>
<reference evidence="7 8" key="1">
    <citation type="submission" date="2019-01" db="EMBL/GenBank/DDBJ databases">
        <title>Genomes sequencing and comparative genomics of infectious freshwater microsporidia, Cucumispora dikerogammari and Thelohania contejeani.</title>
        <authorList>
            <person name="Cormier A."/>
            <person name="Giraud I."/>
            <person name="Wattier R."/>
            <person name="Teixeira M."/>
            <person name="Grandjean F."/>
            <person name="Rigaud T."/>
            <person name="Cordaux R."/>
        </authorList>
    </citation>
    <scope>NUCLEOTIDE SEQUENCE [LARGE SCALE GENOMIC DNA]</scope>
    <source>
        <strain evidence="7">T1</strain>
        <tissue evidence="7">Spores</tissue>
    </source>
</reference>
<dbReference type="Gene3D" id="3.40.50.300">
    <property type="entry name" value="P-loop containing nucleotide triphosphate hydrolases"/>
    <property type="match status" value="2"/>
</dbReference>
<keyword evidence="2" id="KW-0378">Hydrolase</keyword>
<evidence type="ECO:0000313" key="8">
    <source>
        <dbReference type="Proteomes" id="UP001516464"/>
    </source>
</evidence>
<dbReference type="InterPro" id="IPR027417">
    <property type="entry name" value="P-loop_NTPase"/>
</dbReference>
<evidence type="ECO:0000313" key="7">
    <source>
        <dbReference type="EMBL" id="KAF7683510.1"/>
    </source>
</evidence>
<dbReference type="SMART" id="SM00487">
    <property type="entry name" value="DEXDc"/>
    <property type="match status" value="1"/>
</dbReference>
<dbReference type="InterPro" id="IPR001650">
    <property type="entry name" value="Helicase_C-like"/>
</dbReference>
<dbReference type="Pfam" id="PF00270">
    <property type="entry name" value="DEAD"/>
    <property type="match status" value="1"/>
</dbReference>
<accession>A0ABQ7HZG2</accession>
<evidence type="ECO:0000259" key="5">
    <source>
        <dbReference type="PROSITE" id="PS51192"/>
    </source>
</evidence>
<dbReference type="PANTHER" id="PTHR12131">
    <property type="entry name" value="ATP-DEPENDENT RNA AND DNA HELICASE"/>
    <property type="match status" value="1"/>
</dbReference>
<evidence type="ECO:0000256" key="3">
    <source>
        <dbReference type="ARBA" id="ARBA00022806"/>
    </source>
</evidence>
<protein>
    <submittedName>
        <fullName evidence="7">ATP-dependent RNA helicase</fullName>
    </submittedName>
</protein>
<comment type="caution">
    <text evidence="7">The sequence shown here is derived from an EMBL/GenBank/DDBJ whole genome shotgun (WGS) entry which is preliminary data.</text>
</comment>
<dbReference type="SMART" id="SM00490">
    <property type="entry name" value="HELICc"/>
    <property type="match status" value="1"/>
</dbReference>
<dbReference type="PANTHER" id="PTHR12131:SF1">
    <property type="entry name" value="ATP-DEPENDENT RNA HELICASE SUPV3L1, MITOCHONDRIAL-RELATED"/>
    <property type="match status" value="1"/>
</dbReference>